<feature type="domain" description="FHA" evidence="1">
    <location>
        <begin position="30"/>
        <end position="79"/>
    </location>
</feature>
<proteinExistence type="predicted"/>
<evidence type="ECO:0000259" key="1">
    <source>
        <dbReference type="PROSITE" id="PS50006"/>
    </source>
</evidence>
<comment type="caution">
    <text evidence="2">The sequence shown here is derived from an EMBL/GenBank/DDBJ whole genome shotgun (WGS) entry which is preliminary data.</text>
</comment>
<dbReference type="PROSITE" id="PS50006">
    <property type="entry name" value="FHA_DOMAIN"/>
    <property type="match status" value="1"/>
</dbReference>
<evidence type="ECO:0000313" key="2">
    <source>
        <dbReference type="EMBL" id="KIG12241.1"/>
    </source>
</evidence>
<name>A0A0C2CLZ2_9BACT</name>
<dbReference type="Gene3D" id="2.60.200.20">
    <property type="match status" value="1"/>
</dbReference>
<dbReference type="SUPFAM" id="SSF49879">
    <property type="entry name" value="SMAD/FHA domain"/>
    <property type="match status" value="1"/>
</dbReference>
<dbReference type="PANTHER" id="PTHR36304:SF4">
    <property type="entry name" value="DUF4388 DOMAIN-CONTAINING PROTEIN"/>
    <property type="match status" value="1"/>
</dbReference>
<sequence length="299" mass="32706">MAQVDVPVLTFVAGADPGEPFPLGPDGHNWVAGRSNDADLILADDTVSRKHARIYEARGTLWLRDLGSRNGTRVNGREVSHHRLRPGDRITIGASLLRVDVVPLAKLRRDRAGSEESTAGRSMTGSIQDIPLADVLQWLATSRKTGALRVRGNSVGELFLREGRVYYARIQGSDKLKADKALLRMMNWSEGTFELDNNAVAPADGKELSVGLEHILMEAARVQDELAHLAERHELPSKRIDLKLPSGKPWRDLTPAQLDLVESIAAGGDWPTVLNRLEADDVALTNTAIELHDAGVIAY</sequence>
<dbReference type="InterPro" id="IPR008984">
    <property type="entry name" value="SMAD_FHA_dom_sf"/>
</dbReference>
<protein>
    <submittedName>
        <fullName evidence="2">GGDEF/FHA domain protein</fullName>
    </submittedName>
</protein>
<dbReference type="RefSeq" id="WP_052558125.1">
    <property type="nucleotide sequence ID" value="NZ_JMCC02000143.1"/>
</dbReference>
<dbReference type="Pfam" id="PF00498">
    <property type="entry name" value="FHA"/>
    <property type="match status" value="1"/>
</dbReference>
<organism evidence="2 3">
    <name type="scientific">Enhygromyxa salina</name>
    <dbReference type="NCBI Taxonomy" id="215803"/>
    <lineage>
        <taxon>Bacteria</taxon>
        <taxon>Pseudomonadati</taxon>
        <taxon>Myxococcota</taxon>
        <taxon>Polyangia</taxon>
        <taxon>Nannocystales</taxon>
        <taxon>Nannocystaceae</taxon>
        <taxon>Enhygromyxa</taxon>
    </lineage>
</organism>
<evidence type="ECO:0000313" key="3">
    <source>
        <dbReference type="Proteomes" id="UP000031599"/>
    </source>
</evidence>
<accession>A0A0C2CLZ2</accession>
<reference evidence="2 3" key="1">
    <citation type="submission" date="2014-12" db="EMBL/GenBank/DDBJ databases">
        <title>Genome assembly of Enhygromyxa salina DSM 15201.</title>
        <authorList>
            <person name="Sharma G."/>
            <person name="Subramanian S."/>
        </authorList>
    </citation>
    <scope>NUCLEOTIDE SEQUENCE [LARGE SCALE GENOMIC DNA]</scope>
    <source>
        <strain evidence="2 3">DSM 15201</strain>
    </source>
</reference>
<dbReference type="InterPro" id="IPR000253">
    <property type="entry name" value="FHA_dom"/>
</dbReference>
<dbReference type="CDD" id="cd00060">
    <property type="entry name" value="FHA"/>
    <property type="match status" value="1"/>
</dbReference>
<dbReference type="AlphaFoldDB" id="A0A0C2CLZ2"/>
<dbReference type="InterPro" id="IPR025497">
    <property type="entry name" value="PatA-like_N"/>
</dbReference>
<dbReference type="SMART" id="SM00240">
    <property type="entry name" value="FHA"/>
    <property type="match status" value="1"/>
</dbReference>
<dbReference type="EMBL" id="JMCC02000143">
    <property type="protein sequence ID" value="KIG12241.1"/>
    <property type="molecule type" value="Genomic_DNA"/>
</dbReference>
<dbReference type="Proteomes" id="UP000031599">
    <property type="component" value="Unassembled WGS sequence"/>
</dbReference>
<gene>
    <name evidence="2" type="ORF">DB30_01787</name>
</gene>
<dbReference type="PANTHER" id="PTHR36304">
    <property type="entry name" value="DOMAIN GTPASE-ACTIVATING PROTEIN, PUTATIVE-RELATED-RELATED"/>
    <property type="match status" value="1"/>
</dbReference>
<dbReference type="Pfam" id="PF14332">
    <property type="entry name" value="DUF4388"/>
    <property type="match status" value="1"/>
</dbReference>